<feature type="domain" description="DUF7933" evidence="7">
    <location>
        <begin position="368"/>
        <end position="461"/>
    </location>
</feature>
<evidence type="ECO:0000313" key="9">
    <source>
        <dbReference type="Proteomes" id="UP000248259"/>
    </source>
</evidence>
<dbReference type="OrthoDB" id="9773411at2"/>
<dbReference type="InterPro" id="IPR047589">
    <property type="entry name" value="DUF11_rpt"/>
</dbReference>
<dbReference type="RefSeq" id="WP_110524052.1">
    <property type="nucleotide sequence ID" value="NZ_QKOE01000005.1"/>
</dbReference>
<accession>A0A323V076</accession>
<dbReference type="SUPFAM" id="SSF49464">
    <property type="entry name" value="Carboxypeptidase regulatory domain-like"/>
    <property type="match status" value="1"/>
</dbReference>
<feature type="domain" description="SD-repeat containing protein B" evidence="6">
    <location>
        <begin position="2011"/>
        <end position="2073"/>
    </location>
</feature>
<proteinExistence type="predicted"/>
<feature type="region of interest" description="Disordered" evidence="4">
    <location>
        <begin position="2222"/>
        <end position="2249"/>
    </location>
</feature>
<protein>
    <recommendedName>
        <fullName evidence="10">DUF11 domain-containing protein</fullName>
    </recommendedName>
</protein>
<dbReference type="EMBL" id="QKOE01000005">
    <property type="protein sequence ID" value="PZA16826.1"/>
    <property type="molecule type" value="Genomic_DNA"/>
</dbReference>
<feature type="domain" description="DUF7933" evidence="7">
    <location>
        <begin position="651"/>
        <end position="768"/>
    </location>
</feature>
<feature type="domain" description="DUF7933" evidence="7">
    <location>
        <begin position="1232"/>
        <end position="1342"/>
    </location>
</feature>
<evidence type="ECO:0000259" key="6">
    <source>
        <dbReference type="Pfam" id="PF17210"/>
    </source>
</evidence>
<comment type="subcellular location">
    <subcellularLocation>
        <location evidence="1">Secreted</location>
    </subcellularLocation>
</comment>
<dbReference type="Pfam" id="PF17210">
    <property type="entry name" value="SdrD_B"/>
    <property type="match status" value="2"/>
</dbReference>
<dbReference type="Pfam" id="PF25564">
    <property type="entry name" value="DUF7933"/>
    <property type="match status" value="7"/>
</dbReference>
<dbReference type="PANTHER" id="PTHR34819:SF5">
    <property type="entry name" value="CONSERVED REPEAT DOMAIN PROTEIN"/>
    <property type="match status" value="1"/>
</dbReference>
<evidence type="ECO:0000259" key="5">
    <source>
        <dbReference type="Pfam" id="PF01345"/>
    </source>
</evidence>
<sequence>MKETCLESSNEYDCLAPSVAGPRSASSSLARWLVTVTASVGLLLPGLASAQLTLSKTRVDTGCGATSCYIGDTQTFQLIVGNNFDTGDITDLAFNDDMPDGWQVVGGAGAITTNCTDGNGAPTAFGGNILLSSLGADKQRIVVGNGVVPPRNGGVNQGQCVITVPVTSYVAGNLVNTVAQSAVSGMHEAMPVTGSGVVPASQSLSFQALAAPTLSKNFSPNTIVKADQHSRLTVTISNPSAQALALNGTGDAPAWAIQDRLGDYGLKVSGSGGTTAPDPAISCTGSGVAPTWVNVPAPDDTLIQARGGVVAAGGSCTLAVNVLATGSDVSYSQSQTNVINGSTDFHNRRQQSAVNASRQLTVNGPLRVSKMFAPQTIAQGMDATLTIVLNNESPLSTLTLGAFSDDIDNGHAGPGGLTIQSVAQSCGAGSALSGLVHNGQAVSYGSGVLAPGTSCTITVTYRGAQDVLGIQQSFINRILESGVAVTSPAGVVSNFVEHSVNVVNQLLVEKERSPAVVAPGNPVRFSVTVNNFSNAGRTITVSDQLQGGMMLLTSGNSSKPDPSVSGAGCVAPGGVTLGGTSSDPTFTFGMLANTGATATTCVLVFWAKVPEGGAPASISNQIPAGGVCDGLICNHAASSNVSFDVAGSALVLEKGFDAPTKPEGTPATVTISLVNLSANPLTSAQVVDSLPVANVDPTAQLLVADPPNMSSTCVGATLSVASDRRMFSVSNATVPARENGGLGSYGRCTVTFNVTAPAGTYVNELAAGVGSATQTLPDGSPDSVSNVASTSASVVFQSALSGSKIFTPASIQEGGRSTVRMSLQNAQAGVLSGVRAHDVLPAGMVVADPPNAYSTCNGPIVIDVVAGSSQATLSGGVIPAYGSCDFLFDVTATGGAAWTNTIPIGGLEADGAVRNQAPFGATLGRLSGGGLAVAIAHASGSIAAPGAVTQLTITIQNNSAFELTNLGLTNWFTNDGLATGSLTGERIANVANATTTCTGGLVGAGSGATSWSLSGASLAVGATCMMTVDVTMLNAGNVAAILPAGAISSDQGVSNGDQVQTSLQTGASIGIVKQFSPRVIEPGGRSRLRITLYNPTSQPVSNVALSDTLPAGLIVATPANLANTCGAVVDLSDVGVVALSAGQLTGGSSGSPASCYVELDVTASAAGDYQNVINAGELTALQGGSPVSNGQPTSDTLRVKSPLVIQKAIAGQTLDASSTFGFSTNSVANGDAGVAYTLAIRLHNPNATALTALSFSDALPAGLVVAPIPGVAMSGCGSGVVSAEPSGTVVSLTQGGIAGGGTCQINVSVLSNIPGTYSNTIGAGAVSSLEGVSNEEPTRARIVIASPPKVSKQFEPAVIPPAGTSLLTIFIDNPNDGPMTLSAALTDILPTQASPITALPGTQSHNCTSGSVTLGTVSGTANRSVVLGSGTVVQAGGCQVTVMVSGTDPGSYHNNIPTGALQTNYGANLGPADASLTISTLGYISGKVYRDNVLNDGGAFQAGTDGPIAGAVVELRVGSSCGGALLASAVSDGAGNYLFSGLPEGSYSVCQPSQPGGTLNALPVAGTGVAVGASGNGMGGTPANPVSGTPTSQITGIVLTSDGHPTDPKVSGSIGNNFPEVMPSSIAGKVFMDINNDGLQQGGDPGLAGVEVRLAGVDWLGLSYSATVHTTSDGSYVFAGVPPGTYVLTEPVQPAGTANGKTTAGTIGGITVGNPAVATIQAPDVIDGIVLSPNVASIDNNFGEIPAGRSVFGRVFLDWNDDGVANGADYGLGGQVFTLVGFDINNNPVNLTTISAADGSFVFTNVPEGNNYALTQPNQPPGTVNGLTTEGSAGGVGSARNVLPSRVSGIDLSGGTTVSANNLFAEIPAPVIAAPDLTVSKTHTPARFVAGATGSYTLLVRNVGTVSSSGEIVVTDTLPTGLQVTEVPFGQGWTCTSALQVVTCRSTETIEAGAQGQAIVIPVAVASTLSGQMVVNNASVSGGGEPPEAVGNNSTTDPTPVDGGRITLEGHVWRDFNHDRRLDQDEPRLPGWIVELLLNGRVIDTKTTDENGHYIFIDLIPGGGYEVRFRDPDTGAIYGRAVPNERGLPYERGVVDGTTNPAGADNGGGTLGGMILPGHNVVEQSLPLDPAGVVYDAVTRLPVEGAVVEISGPNGFSSEQVVGGVLAQTTGPDGRYQFMLLPGAPAGIYTISVTSPSGYLPGPSSLIPACVAPLQVGPWPDPALVQSSSQAPAGSTPVHDPGSCPGSSAQLTVGSGSTQYWFSFNLDGGSADLINNHIPLDPFTGAIVVTKSTPLVNVGKGGLVPYTITATNTLGASVTAVDVRDLMPPGFQYRSGSGSVRHGGSQAFQPAEPLLAGRELRWGTYTFLPGEEKVFRVVLVVGAGVSEGEYTNLAWAARHLGNQAISNVASAVVRIIPEPVFDCADLIGKVFDDRNANGYQDDGEQGIPNVRVVSARGLLITSDVEGRFHVPCAAVPNADRGSNFVMKLDERTLPSGYRVTTENPRDVRLTRGKMSKLNFGATVHRVFRVELDMRAFDGQDELLPEWTARLHALAPRLAERPAVARLAYRLTAGEDAATAARRLEKAKAQLIGIHRDSASGGDHTQEKEDRPPLVIEMETMTVAAGAQGERK</sequence>
<evidence type="ECO:0000256" key="4">
    <source>
        <dbReference type="SAM" id="MobiDB-lite"/>
    </source>
</evidence>
<feature type="domain" description="DUF7933" evidence="7">
    <location>
        <begin position="944"/>
        <end position="1063"/>
    </location>
</feature>
<feature type="domain" description="DUF11" evidence="5">
    <location>
        <begin position="1876"/>
        <end position="1995"/>
    </location>
</feature>
<keyword evidence="9" id="KW-1185">Reference proteome</keyword>
<dbReference type="GO" id="GO:0005576">
    <property type="term" value="C:extracellular region"/>
    <property type="evidence" value="ECO:0007669"/>
    <property type="project" value="UniProtKB-SubCell"/>
</dbReference>
<feature type="domain" description="SD-repeat containing protein B" evidence="6">
    <location>
        <begin position="1626"/>
        <end position="1705"/>
    </location>
</feature>
<keyword evidence="3" id="KW-0732">Signal</keyword>
<dbReference type="Gene3D" id="2.60.40.1120">
    <property type="entry name" value="Carboxypeptidase-like, regulatory domain"/>
    <property type="match status" value="1"/>
</dbReference>
<evidence type="ECO:0000256" key="1">
    <source>
        <dbReference type="ARBA" id="ARBA00004613"/>
    </source>
</evidence>
<dbReference type="Gene3D" id="2.60.40.10">
    <property type="entry name" value="Immunoglobulins"/>
    <property type="match status" value="5"/>
</dbReference>
<evidence type="ECO:0008006" key="10">
    <source>
        <dbReference type="Google" id="ProtNLM"/>
    </source>
</evidence>
<dbReference type="SUPFAM" id="SSF117074">
    <property type="entry name" value="Hypothetical protein PA1324"/>
    <property type="match status" value="4"/>
</dbReference>
<keyword evidence="2" id="KW-0964">Secreted</keyword>
<feature type="compositionally biased region" description="Basic and acidic residues" evidence="4">
    <location>
        <begin position="2594"/>
        <end position="2611"/>
    </location>
</feature>
<feature type="domain" description="DUF7933" evidence="7">
    <location>
        <begin position="1348"/>
        <end position="1478"/>
    </location>
</feature>
<dbReference type="InterPro" id="IPR013783">
    <property type="entry name" value="Ig-like_fold"/>
</dbReference>
<evidence type="ECO:0000256" key="3">
    <source>
        <dbReference type="ARBA" id="ARBA00022729"/>
    </source>
</evidence>
<name>A0A323V076_9RHOO</name>
<gene>
    <name evidence="8" type="ORF">DNK49_09215</name>
</gene>
<dbReference type="InterPro" id="IPR033764">
    <property type="entry name" value="Sdr_B"/>
</dbReference>
<dbReference type="PANTHER" id="PTHR34819">
    <property type="entry name" value="LARGE CYSTEINE-RICH PERIPLASMIC PROTEIN OMCB"/>
    <property type="match status" value="1"/>
</dbReference>
<evidence type="ECO:0000259" key="7">
    <source>
        <dbReference type="Pfam" id="PF25564"/>
    </source>
</evidence>
<reference evidence="8 9" key="1">
    <citation type="submission" date="2018-06" db="EMBL/GenBank/DDBJ databases">
        <title>Azoarcus communis strain SWub3 genome.</title>
        <authorList>
            <person name="Zorraquino Salvo V."/>
            <person name="Toubiana D."/>
            <person name="Blumwald E."/>
        </authorList>
    </citation>
    <scope>NUCLEOTIDE SEQUENCE [LARGE SCALE GENOMIC DNA]</scope>
    <source>
        <strain evidence="8 9">SWub3</strain>
    </source>
</reference>
<dbReference type="Pfam" id="PF01345">
    <property type="entry name" value="DUF11"/>
    <property type="match status" value="2"/>
</dbReference>
<dbReference type="InterPro" id="IPR008969">
    <property type="entry name" value="CarboxyPept-like_regulatory"/>
</dbReference>
<feature type="region of interest" description="Disordered" evidence="4">
    <location>
        <begin position="2594"/>
        <end position="2613"/>
    </location>
</feature>
<organism evidence="8 9">
    <name type="scientific">Parazoarcus communis SWub3 = DSM 12120</name>
    <dbReference type="NCBI Taxonomy" id="1121029"/>
    <lineage>
        <taxon>Bacteria</taxon>
        <taxon>Pseudomonadati</taxon>
        <taxon>Pseudomonadota</taxon>
        <taxon>Betaproteobacteria</taxon>
        <taxon>Rhodocyclales</taxon>
        <taxon>Zoogloeaceae</taxon>
        <taxon>Parazoarcus</taxon>
    </lineage>
</organism>
<feature type="domain" description="DUF7933" evidence="7">
    <location>
        <begin position="803"/>
        <end position="906"/>
    </location>
</feature>
<dbReference type="NCBIfam" id="TIGR01451">
    <property type="entry name" value="B_ant_repeat"/>
    <property type="match status" value="2"/>
</dbReference>
<dbReference type="Proteomes" id="UP000248259">
    <property type="component" value="Unassembled WGS sequence"/>
</dbReference>
<evidence type="ECO:0000256" key="2">
    <source>
        <dbReference type="ARBA" id="ARBA00022525"/>
    </source>
</evidence>
<evidence type="ECO:0000313" key="8">
    <source>
        <dbReference type="EMBL" id="PZA16826.1"/>
    </source>
</evidence>
<dbReference type="InterPro" id="IPR001434">
    <property type="entry name" value="OmcB-like_DUF11"/>
</dbReference>
<feature type="domain" description="DUF7933" evidence="7">
    <location>
        <begin position="1071"/>
        <end position="1199"/>
    </location>
</feature>
<comment type="caution">
    <text evidence="8">The sequence shown here is derived from an EMBL/GenBank/DDBJ whole genome shotgun (WGS) entry which is preliminary data.</text>
</comment>
<feature type="domain" description="DUF11" evidence="5">
    <location>
        <begin position="2287"/>
        <end position="2398"/>
    </location>
</feature>
<feature type="region of interest" description="Disordered" evidence="4">
    <location>
        <begin position="1979"/>
        <end position="2001"/>
    </location>
</feature>
<dbReference type="InterPro" id="IPR051172">
    <property type="entry name" value="Chlamydia_OmcB"/>
</dbReference>
<dbReference type="InterPro" id="IPR057693">
    <property type="entry name" value="DUF7933"/>
</dbReference>